<evidence type="ECO:0000313" key="3">
    <source>
        <dbReference type="EMBL" id="KAJ5113150.1"/>
    </source>
</evidence>
<reference evidence="3" key="1">
    <citation type="submission" date="2022-11" db="EMBL/GenBank/DDBJ databases">
        <authorList>
            <person name="Petersen C."/>
        </authorList>
    </citation>
    <scope>NUCLEOTIDE SEQUENCE</scope>
    <source>
        <strain evidence="3">IBT 30069</strain>
    </source>
</reference>
<dbReference type="EMBL" id="JAPQKH010000002">
    <property type="protein sequence ID" value="KAJ5113150.1"/>
    <property type="molecule type" value="Genomic_DNA"/>
</dbReference>
<accession>A0A9W9G7S2</accession>
<dbReference type="Proteomes" id="UP001149165">
    <property type="component" value="Unassembled WGS sequence"/>
</dbReference>
<keyword evidence="4" id="KW-1185">Reference proteome</keyword>
<protein>
    <submittedName>
        <fullName evidence="3">Amidase</fullName>
    </submittedName>
</protein>
<evidence type="ECO:0000259" key="2">
    <source>
        <dbReference type="Pfam" id="PF01425"/>
    </source>
</evidence>
<organism evidence="3 4">
    <name type="scientific">Penicillium angulare</name>
    <dbReference type="NCBI Taxonomy" id="116970"/>
    <lineage>
        <taxon>Eukaryota</taxon>
        <taxon>Fungi</taxon>
        <taxon>Dikarya</taxon>
        <taxon>Ascomycota</taxon>
        <taxon>Pezizomycotina</taxon>
        <taxon>Eurotiomycetes</taxon>
        <taxon>Eurotiomycetidae</taxon>
        <taxon>Eurotiales</taxon>
        <taxon>Aspergillaceae</taxon>
        <taxon>Penicillium</taxon>
    </lineage>
</organism>
<dbReference type="Gene3D" id="3.90.1300.10">
    <property type="entry name" value="Amidase signature (AS) domain"/>
    <property type="match status" value="1"/>
</dbReference>
<keyword evidence="1" id="KW-0812">Transmembrane</keyword>
<feature type="transmembrane region" description="Helical" evidence="1">
    <location>
        <begin position="7"/>
        <end position="26"/>
    </location>
</feature>
<keyword evidence="1" id="KW-0472">Membrane</keyword>
<dbReference type="InterPro" id="IPR036928">
    <property type="entry name" value="AS_sf"/>
</dbReference>
<reference evidence="3" key="2">
    <citation type="journal article" date="2023" name="IMA Fungus">
        <title>Comparative genomic study of the Penicillium genus elucidates a diverse pangenome and 15 lateral gene transfer events.</title>
        <authorList>
            <person name="Petersen C."/>
            <person name="Sorensen T."/>
            <person name="Nielsen M.R."/>
            <person name="Sondergaard T.E."/>
            <person name="Sorensen J.L."/>
            <person name="Fitzpatrick D.A."/>
            <person name="Frisvad J.C."/>
            <person name="Nielsen K.L."/>
        </authorList>
    </citation>
    <scope>NUCLEOTIDE SEQUENCE</scope>
    <source>
        <strain evidence="3">IBT 30069</strain>
    </source>
</reference>
<dbReference type="OrthoDB" id="5423360at2759"/>
<dbReference type="SUPFAM" id="SSF75304">
    <property type="entry name" value="Amidase signature (AS) enzymes"/>
    <property type="match status" value="1"/>
</dbReference>
<evidence type="ECO:0000313" key="4">
    <source>
        <dbReference type="Proteomes" id="UP001149165"/>
    </source>
</evidence>
<proteinExistence type="predicted"/>
<evidence type="ECO:0000256" key="1">
    <source>
        <dbReference type="SAM" id="Phobius"/>
    </source>
</evidence>
<gene>
    <name evidence="3" type="ORF">N7456_001684</name>
</gene>
<dbReference type="AlphaFoldDB" id="A0A9W9G7S2"/>
<sequence>MAWMRPPYYAGSFVVILCFLYLGFIISGRLDVVNVTEPSRETPARFNIGEAKKYYIPEVSLGGPGCLVTNGVGPLKQIDHFPDTPSGPCTLIRILSPDVTSQDLHQIQETLSRDDVWTGGFLQHVIFNLQGSPRPIQLSTDARRITKGWHGSVSFMSGLDTELEDIPTGPYYYNAGQLHKVYRLYPDTVEAFTSSTIQSLNDPYLYTSLDVSAFTEEYPSVLTIAVPSRLYFMPTDEKTLAGLRIAVKDTQDVRGIKTTGSSRAWTRLYGPREKSATGVQRLLDSGVVSEFPTGDWVDYHAPWNPRADGYQSPSASSSGSGAALAAYDWLDISTGTDCSGSIRAPAAAHGLFGIRPSTDAIENEGVIPFSKNFDTFGVFTRDMKTLTLASSVLYSQTAEVSSCFEKPTRLVYLSEYWPVEDTESSVIFERSIEKLERALGIKRTELSLGKLWSETNPVGTSLSIDDYFKKTFVTASAPDQWDMLKKFHLEFQNAFGHAPPLNPQLQWKMKFLPNQTIEMQREGEKQVMVFRNWFHKHVMQKDDEGCAESILVLPWTNGQPSYRDEYRPPPNWTGEGWFFYFISVYGGAPEIILPLGQTRYHSRMTQREEWLPVAIGIVGARGTDTAFVSFMNETLTIANLPRKVDVGRSAFTMESTAPSVLPMENIRNAQELR</sequence>
<comment type="caution">
    <text evidence="3">The sequence shown here is derived from an EMBL/GenBank/DDBJ whole genome shotgun (WGS) entry which is preliminary data.</text>
</comment>
<dbReference type="InterPro" id="IPR023631">
    <property type="entry name" value="Amidase_dom"/>
</dbReference>
<dbReference type="PANTHER" id="PTHR46310:SF7">
    <property type="entry name" value="AMIDASE 1"/>
    <property type="match status" value="1"/>
</dbReference>
<feature type="domain" description="Amidase" evidence="2">
    <location>
        <begin position="236"/>
        <end position="399"/>
    </location>
</feature>
<dbReference type="Pfam" id="PF01425">
    <property type="entry name" value="Amidase"/>
    <property type="match status" value="1"/>
</dbReference>
<keyword evidence="1" id="KW-1133">Transmembrane helix</keyword>
<name>A0A9W9G7S2_9EURO</name>
<dbReference type="PANTHER" id="PTHR46310">
    <property type="entry name" value="AMIDASE 1"/>
    <property type="match status" value="1"/>
</dbReference>